<dbReference type="InterPro" id="IPR024079">
    <property type="entry name" value="MetalloPept_cat_dom_sf"/>
</dbReference>
<comment type="cofactor">
    <cofactor evidence="1">
        <name>Zn(2+)</name>
        <dbReference type="ChEBI" id="CHEBI:29105"/>
    </cofactor>
</comment>
<feature type="domain" description="Peptidase M13 N-terminal" evidence="12">
    <location>
        <begin position="120"/>
        <end position="518"/>
    </location>
</feature>
<evidence type="ECO:0000256" key="9">
    <source>
        <dbReference type="ARBA" id="ARBA00023180"/>
    </source>
</evidence>
<dbReference type="InterPro" id="IPR008753">
    <property type="entry name" value="Peptidase_M13_N"/>
</dbReference>
<name>A0A8S4MWD7_OWEFU</name>
<dbReference type="Gene3D" id="1.10.1380.10">
    <property type="entry name" value="Neutral endopeptidase , domain2"/>
    <property type="match status" value="1"/>
</dbReference>
<dbReference type="SUPFAM" id="SSF55486">
    <property type="entry name" value="Metalloproteases ('zincins'), catalytic domain"/>
    <property type="match status" value="1"/>
</dbReference>
<dbReference type="InterPro" id="IPR042089">
    <property type="entry name" value="Peptidase_M13_dom_2"/>
</dbReference>
<organism evidence="13 14">
    <name type="scientific">Owenia fusiformis</name>
    <name type="common">Polychaete worm</name>
    <dbReference type="NCBI Taxonomy" id="6347"/>
    <lineage>
        <taxon>Eukaryota</taxon>
        <taxon>Metazoa</taxon>
        <taxon>Spiralia</taxon>
        <taxon>Lophotrochozoa</taxon>
        <taxon>Annelida</taxon>
        <taxon>Polychaeta</taxon>
        <taxon>Sedentaria</taxon>
        <taxon>Canalipalpata</taxon>
        <taxon>Sabellida</taxon>
        <taxon>Oweniida</taxon>
        <taxon>Oweniidae</taxon>
        <taxon>Owenia</taxon>
    </lineage>
</organism>
<keyword evidence="7" id="KW-0482">Metalloprotease</keyword>
<dbReference type="InterPro" id="IPR000718">
    <property type="entry name" value="Peptidase_M13"/>
</dbReference>
<dbReference type="AlphaFoldDB" id="A0A8S4MWD7"/>
<dbReference type="GO" id="GO:0005886">
    <property type="term" value="C:plasma membrane"/>
    <property type="evidence" value="ECO:0007669"/>
    <property type="project" value="TreeGrafter"/>
</dbReference>
<proteinExistence type="inferred from homology"/>
<dbReference type="PANTHER" id="PTHR11733:SF167">
    <property type="entry name" value="FI17812P1-RELATED"/>
    <property type="match status" value="1"/>
</dbReference>
<evidence type="ECO:0000256" key="5">
    <source>
        <dbReference type="ARBA" id="ARBA00022801"/>
    </source>
</evidence>
<keyword evidence="5" id="KW-0378">Hydrolase</keyword>
<gene>
    <name evidence="13" type="ORF">OFUS_LOCUS295</name>
</gene>
<dbReference type="InterPro" id="IPR018497">
    <property type="entry name" value="Peptidase_M13_C"/>
</dbReference>
<evidence type="ECO:0000259" key="12">
    <source>
        <dbReference type="Pfam" id="PF05649"/>
    </source>
</evidence>
<evidence type="ECO:0000256" key="10">
    <source>
        <dbReference type="SAM" id="Phobius"/>
    </source>
</evidence>
<keyword evidence="10" id="KW-0472">Membrane</keyword>
<evidence type="ECO:0000256" key="4">
    <source>
        <dbReference type="ARBA" id="ARBA00022723"/>
    </source>
</evidence>
<evidence type="ECO:0000259" key="11">
    <source>
        <dbReference type="Pfam" id="PF01431"/>
    </source>
</evidence>
<dbReference type="GO" id="GO:0046872">
    <property type="term" value="F:metal ion binding"/>
    <property type="evidence" value="ECO:0007669"/>
    <property type="project" value="UniProtKB-KW"/>
</dbReference>
<dbReference type="PROSITE" id="PS51885">
    <property type="entry name" value="NEPRILYSIN"/>
    <property type="match status" value="1"/>
</dbReference>
<keyword evidence="10" id="KW-0812">Transmembrane</keyword>
<feature type="domain" description="Peptidase M13 C-terminal" evidence="11">
    <location>
        <begin position="577"/>
        <end position="780"/>
    </location>
</feature>
<keyword evidence="10" id="KW-1133">Transmembrane helix</keyword>
<dbReference type="PANTHER" id="PTHR11733">
    <property type="entry name" value="ZINC METALLOPROTEASE FAMILY M13 NEPRILYSIN-RELATED"/>
    <property type="match status" value="1"/>
</dbReference>
<comment type="similarity">
    <text evidence="2">Belongs to the peptidase M13 family.</text>
</comment>
<evidence type="ECO:0000256" key="6">
    <source>
        <dbReference type="ARBA" id="ARBA00022833"/>
    </source>
</evidence>
<dbReference type="GO" id="GO:0016485">
    <property type="term" value="P:protein processing"/>
    <property type="evidence" value="ECO:0007669"/>
    <property type="project" value="TreeGrafter"/>
</dbReference>
<comment type="caution">
    <text evidence="13">The sequence shown here is derived from an EMBL/GenBank/DDBJ whole genome shotgun (WGS) entry which is preliminary data.</text>
</comment>
<evidence type="ECO:0008006" key="15">
    <source>
        <dbReference type="Google" id="ProtNLM"/>
    </source>
</evidence>
<dbReference type="EMBL" id="CAIIXF020000001">
    <property type="protein sequence ID" value="CAH1772547.1"/>
    <property type="molecule type" value="Genomic_DNA"/>
</dbReference>
<evidence type="ECO:0000313" key="13">
    <source>
        <dbReference type="EMBL" id="CAH1772547.1"/>
    </source>
</evidence>
<evidence type="ECO:0000256" key="3">
    <source>
        <dbReference type="ARBA" id="ARBA00022670"/>
    </source>
</evidence>
<dbReference type="FunFam" id="3.40.390.10:FF:000076">
    <property type="entry name" value="membrane metallo-endopeptidase-like 1"/>
    <property type="match status" value="1"/>
</dbReference>
<evidence type="ECO:0000256" key="1">
    <source>
        <dbReference type="ARBA" id="ARBA00001947"/>
    </source>
</evidence>
<keyword evidence="14" id="KW-1185">Reference proteome</keyword>
<dbReference type="Gene3D" id="3.40.390.10">
    <property type="entry name" value="Collagenase (Catalytic Domain)"/>
    <property type="match status" value="1"/>
</dbReference>
<protein>
    <recommendedName>
        <fullName evidence="15">Endothelin-converting enzyme 1</fullName>
    </recommendedName>
</protein>
<dbReference type="GO" id="GO:0004222">
    <property type="term" value="F:metalloendopeptidase activity"/>
    <property type="evidence" value="ECO:0007669"/>
    <property type="project" value="InterPro"/>
</dbReference>
<keyword evidence="9" id="KW-0325">Glycoprotein</keyword>
<dbReference type="Proteomes" id="UP000749559">
    <property type="component" value="Unassembled WGS sequence"/>
</dbReference>
<keyword evidence="3" id="KW-0645">Protease</keyword>
<keyword evidence="8" id="KW-1015">Disulfide bond</keyword>
<dbReference type="OrthoDB" id="6475849at2759"/>
<feature type="transmembrane region" description="Helical" evidence="10">
    <location>
        <begin position="62"/>
        <end position="82"/>
    </location>
</feature>
<keyword evidence="6" id="KW-0862">Zinc</keyword>
<dbReference type="CDD" id="cd08662">
    <property type="entry name" value="M13"/>
    <property type="match status" value="1"/>
</dbReference>
<dbReference type="Pfam" id="PF05649">
    <property type="entry name" value="Peptidase_M13_N"/>
    <property type="match status" value="1"/>
</dbReference>
<dbReference type="PRINTS" id="PR00786">
    <property type="entry name" value="NEPRILYSIN"/>
</dbReference>
<dbReference type="Pfam" id="PF01431">
    <property type="entry name" value="Peptidase_M13"/>
    <property type="match status" value="1"/>
</dbReference>
<keyword evidence="4" id="KW-0479">Metal-binding</keyword>
<reference evidence="13" key="1">
    <citation type="submission" date="2022-03" db="EMBL/GenBank/DDBJ databases">
        <authorList>
            <person name="Martin C."/>
        </authorList>
    </citation>
    <scope>NUCLEOTIDE SEQUENCE</scope>
</reference>
<evidence type="ECO:0000256" key="7">
    <source>
        <dbReference type="ARBA" id="ARBA00023049"/>
    </source>
</evidence>
<sequence length="781" mass="89174">MKAIPLREVSSDMSSQKYKRTNFVDDEGSSEGGTPPGVTYNPEIVFKVGTSMWQDRTILERLFAILLLALTLIVVILAIILATKHDKIQQLTSKKEYCLTPACITAASALVNSMDRSVDPCEDFYQYTCGGWIKYHPMPQGYSTWGTFGVLWKQNQLVMKNEIEKPMSDMKCEAERKAKMYYESCLDKNETIQELGAQPLLNFIRDKLGGWSISDRAGPFDPSNWNFQDLLTKIHRFNHATLFAGGVGGDDKNSSRNILQVEQGGLDLQRDYYINKTIDDDKYLSAYLKYMTDIGVLLGGERNATEEHFRDVLLFEQSLAEVTTPSEERRDEEKLYHKMTVAELQEKVPFLNWLNYFNDMLLDTRVQIDQSEELVVFAPEYLGNVSMMITEMLKNDTQKRVLHTYMVWGIIKSLTSYLSKDFKDASKDLIKVFSGTTGEEEKWRTCISDTDDKLGFGLGAMFVRATFDGNSKEKATEMIGQIKRAFKANLPNLKWMDAATRKAAREKADAVIDMIGFPKFIMDPKKLDERYEKLDIAPDEYFQNNLNNMRYSFNRNMEKLRKPPDKTSWGMTPPTVNAYYTPQKNEIVFPAGILQTPFYDQNYPQSLNFGGMGVVMGHELTHGFDDQGREYDKNGNLRPWWNKESVTKFKNATKCMENQYSSYKLGDENVKGKQTLGENIADNGGLKSAYNAYMDWVSNNGEELPLPGVNLTQKQLFFMGFAQVWCTTSTAEADHETIIGDPHSPGKFRVIGTLSNSRDFSEQFNCKKDAPMNPQKKCEVW</sequence>
<evidence type="ECO:0000256" key="2">
    <source>
        <dbReference type="ARBA" id="ARBA00007357"/>
    </source>
</evidence>
<evidence type="ECO:0000313" key="14">
    <source>
        <dbReference type="Proteomes" id="UP000749559"/>
    </source>
</evidence>
<accession>A0A8S4MWD7</accession>
<evidence type="ECO:0000256" key="8">
    <source>
        <dbReference type="ARBA" id="ARBA00023157"/>
    </source>
</evidence>